<comment type="catalytic activity">
    <reaction evidence="23">
        <text>Preferential cleavage: (Ac)2-L-Lys-D-Ala-|-D-Ala. Also transpeptidation of peptidyl-alanyl moieties that are N-acyl substituents of D-alanine.</text>
        <dbReference type="EC" id="3.4.16.4"/>
    </reaction>
</comment>
<keyword evidence="19" id="KW-0472">Membrane</keyword>
<evidence type="ECO:0000256" key="9">
    <source>
        <dbReference type="ARBA" id="ARBA00022645"/>
    </source>
</evidence>
<comment type="catalytic activity">
    <reaction evidence="25">
        <text>[GlcNAc-(1-&gt;4)-Mur2Ac(oyl-L-Ala-gamma-D-Glu-L-Lys-D-Ala-D-Ala)](n)-di-trans,octa-cis-undecaprenyl diphosphate + beta-D-GlcNAc-(1-&gt;4)-Mur2Ac(oyl-L-Ala-gamma-D-Glu-L-Lys-D-Ala-D-Ala)-di-trans,octa-cis-undecaprenyl diphosphate = [GlcNAc-(1-&gt;4)-Mur2Ac(oyl-L-Ala-gamma-D-Glu-L-Lys-D-Ala-D-Ala)](n+1)-di-trans,octa-cis-undecaprenyl diphosphate + di-trans,octa-cis-undecaprenyl diphosphate + H(+)</text>
        <dbReference type="Rhea" id="RHEA:23708"/>
        <dbReference type="Rhea" id="RHEA-COMP:9602"/>
        <dbReference type="Rhea" id="RHEA-COMP:9603"/>
        <dbReference type="ChEBI" id="CHEBI:15378"/>
        <dbReference type="ChEBI" id="CHEBI:58405"/>
        <dbReference type="ChEBI" id="CHEBI:60033"/>
        <dbReference type="ChEBI" id="CHEBI:78435"/>
        <dbReference type="EC" id="2.4.99.28"/>
    </reaction>
</comment>
<evidence type="ECO:0000313" key="30">
    <source>
        <dbReference type="EMBL" id="TCS36959.1"/>
    </source>
</evidence>
<evidence type="ECO:0000256" key="26">
    <source>
        <dbReference type="ARBA" id="ARBA00060592"/>
    </source>
</evidence>
<keyword evidence="13" id="KW-0812">Transmembrane</keyword>
<dbReference type="Pfam" id="PF00912">
    <property type="entry name" value="Transgly"/>
    <property type="match status" value="1"/>
</dbReference>
<dbReference type="InterPro" id="IPR050396">
    <property type="entry name" value="Glycosyltr_51/Transpeptidase"/>
</dbReference>
<dbReference type="AlphaFoldDB" id="A0A4R3HZL5"/>
<comment type="caution">
    <text evidence="30">The sequence shown here is derived from an EMBL/GenBank/DDBJ whole genome shotgun (WGS) entry which is preliminary data.</text>
</comment>
<evidence type="ECO:0000256" key="8">
    <source>
        <dbReference type="ARBA" id="ARBA00022519"/>
    </source>
</evidence>
<evidence type="ECO:0000256" key="15">
    <source>
        <dbReference type="ARBA" id="ARBA00022960"/>
    </source>
</evidence>
<evidence type="ECO:0000256" key="4">
    <source>
        <dbReference type="ARBA" id="ARBA00007739"/>
    </source>
</evidence>
<evidence type="ECO:0000256" key="13">
    <source>
        <dbReference type="ARBA" id="ARBA00022692"/>
    </source>
</evidence>
<dbReference type="EC" id="2.4.99.28" evidence="24"/>
<dbReference type="GO" id="GO:0005886">
    <property type="term" value="C:plasma membrane"/>
    <property type="evidence" value="ECO:0007669"/>
    <property type="project" value="UniProtKB-SubCell"/>
</dbReference>
<keyword evidence="20" id="KW-0046">Antibiotic resistance</keyword>
<keyword evidence="8" id="KW-0997">Cell inner membrane</keyword>
<evidence type="ECO:0000256" key="23">
    <source>
        <dbReference type="ARBA" id="ARBA00034000"/>
    </source>
</evidence>
<evidence type="ECO:0000256" key="18">
    <source>
        <dbReference type="ARBA" id="ARBA00022989"/>
    </source>
</evidence>
<dbReference type="Proteomes" id="UP000295382">
    <property type="component" value="Unassembled WGS sequence"/>
</dbReference>
<evidence type="ECO:0000256" key="22">
    <source>
        <dbReference type="ARBA" id="ARBA00023316"/>
    </source>
</evidence>
<dbReference type="GO" id="GO:0009002">
    <property type="term" value="F:serine-type D-Ala-D-Ala carboxypeptidase activity"/>
    <property type="evidence" value="ECO:0007669"/>
    <property type="project" value="UniProtKB-EC"/>
</dbReference>
<dbReference type="GO" id="GO:0009252">
    <property type="term" value="P:peptidoglycan biosynthetic process"/>
    <property type="evidence" value="ECO:0007669"/>
    <property type="project" value="UniProtKB-UniPathway"/>
</dbReference>
<comment type="pathway">
    <text evidence="26">Glycan biosynthesis.</text>
</comment>
<keyword evidence="11" id="KW-0328">Glycosyltransferase</keyword>
<evidence type="ECO:0000256" key="2">
    <source>
        <dbReference type="ARBA" id="ARBA00004752"/>
    </source>
</evidence>
<evidence type="ECO:0000256" key="7">
    <source>
        <dbReference type="ARBA" id="ARBA00022475"/>
    </source>
</evidence>
<sequence>MTNSSVPVPSRLRRTVKFIAGTTIGLCIGGSLGAAYSIHQLWQKLPAIDHLASYDPMLPMRIYDRDGNLMAEYGEERREFVPITRIPKKVQQALLAIEDADYYEHGAVDFTGLARAVVSNVVAGGHAQGGSTITMQVARVFFLSREKTYNRKIMEILLAYKLESTYSKDKILELYMNQVYLGERAYGFAAAASVYFDKTLDQLSVAEAAMLAGLPKAPSAYNPVANRERATQRQQYILKRMRDMGYLDEQAYQVARAEELVLRPQYKSIVPAAAYAVEQARKMVVEQYGDDAYSLGLDVVTTISKPEQIAATAALRTGLMNAQDRRGYAGPEGRIPHPVDAGDAAAMRTALRPWRDSGDLRAAIVVEASPSAGIAAALRDGSVIRIPAKKLETSEIAALKNDAPARKRIEPGAVIRVMQDADKSWRLMQLPQMEGALVSLDATSGEILALTGGFDFNFNKFDHAVQANRQPGSTFKPFVFSAALEKGYFPGTLIDDTQRLVTPAAKGRKAWSPRNYGGNYEGFISARRALARSKNVVAVNLMEAAGTDYVQQFATRFGFVSELNPPGLPLALGAGAITPLQLTQAYAVFANGGELVEPRLISKVSERGGKILYEAETESSRLRVISERNAYVMHSMLRDVVQHGTARRAVSLGREDIAGKTGTSNDARDAWFAGYSSGIASVVWIGYDQPRSLGNATGGVLALPVWMEYMKAAIASRPESEREMPTDLALVDNDFVYQEYLEKTCVDDRHTFIQSRFECTRVADKPELNNDAPDPSAASDAVPITLSQERDKIMKFFMERTE</sequence>
<keyword evidence="16" id="KW-0735">Signal-anchor</keyword>
<dbReference type="EC" id="3.4.16.4" evidence="5"/>
<dbReference type="InterPro" id="IPR001460">
    <property type="entry name" value="PCN-bd_Tpept"/>
</dbReference>
<dbReference type="GO" id="GO:0008360">
    <property type="term" value="P:regulation of cell shape"/>
    <property type="evidence" value="ECO:0007669"/>
    <property type="project" value="UniProtKB-KW"/>
</dbReference>
<keyword evidence="10" id="KW-0645">Protease</keyword>
<comment type="subcellular location">
    <subcellularLocation>
        <location evidence="1">Cell inner membrane</location>
        <topology evidence="1">Single-pass type II membrane protein</topology>
    </subcellularLocation>
</comment>
<accession>A0A4R3HZL5</accession>
<keyword evidence="12" id="KW-0808">Transferase</keyword>
<dbReference type="GO" id="GO:0030288">
    <property type="term" value="C:outer membrane-bounded periplasmic space"/>
    <property type="evidence" value="ECO:0007669"/>
    <property type="project" value="TreeGrafter"/>
</dbReference>
<keyword evidence="22" id="KW-0961">Cell wall biogenesis/degradation</keyword>
<gene>
    <name evidence="30" type="ORF">EDC30_105181</name>
</gene>
<evidence type="ECO:0000256" key="5">
    <source>
        <dbReference type="ARBA" id="ARBA00012448"/>
    </source>
</evidence>
<reference evidence="30 31" key="1">
    <citation type="submission" date="2019-03" db="EMBL/GenBank/DDBJ databases">
        <title>Genomic Encyclopedia of Type Strains, Phase IV (KMG-IV): sequencing the most valuable type-strain genomes for metagenomic binning, comparative biology and taxonomic classification.</title>
        <authorList>
            <person name="Goeker M."/>
        </authorList>
    </citation>
    <scope>NUCLEOTIDE SEQUENCE [LARGE SCALE GENOMIC DNA]</scope>
    <source>
        <strain evidence="30 31">DSM 7445</strain>
    </source>
</reference>
<organism evidence="30 31">
    <name type="scientific">Paucimonas lemoignei</name>
    <name type="common">Pseudomonas lemoignei</name>
    <dbReference type="NCBI Taxonomy" id="29443"/>
    <lineage>
        <taxon>Bacteria</taxon>
        <taxon>Pseudomonadati</taxon>
        <taxon>Pseudomonadota</taxon>
        <taxon>Betaproteobacteria</taxon>
        <taxon>Burkholderiales</taxon>
        <taxon>Burkholderiaceae</taxon>
        <taxon>Paucimonas</taxon>
    </lineage>
</organism>
<feature type="domain" description="Glycosyl transferase family 51" evidence="28">
    <location>
        <begin position="67"/>
        <end position="241"/>
    </location>
</feature>
<keyword evidence="9" id="KW-0121">Carboxypeptidase</keyword>
<evidence type="ECO:0000256" key="24">
    <source>
        <dbReference type="ARBA" id="ARBA00044770"/>
    </source>
</evidence>
<evidence type="ECO:0000256" key="14">
    <source>
        <dbReference type="ARBA" id="ARBA00022801"/>
    </source>
</evidence>
<dbReference type="InterPro" id="IPR012338">
    <property type="entry name" value="Beta-lactam/transpept-like"/>
</dbReference>
<evidence type="ECO:0000259" key="29">
    <source>
        <dbReference type="Pfam" id="PF17092"/>
    </source>
</evidence>
<evidence type="ECO:0000256" key="11">
    <source>
        <dbReference type="ARBA" id="ARBA00022676"/>
    </source>
</evidence>
<evidence type="ECO:0000256" key="20">
    <source>
        <dbReference type="ARBA" id="ARBA00023251"/>
    </source>
</evidence>
<dbReference type="InterPro" id="IPR001264">
    <property type="entry name" value="Glyco_trans_51"/>
</dbReference>
<evidence type="ECO:0000313" key="31">
    <source>
        <dbReference type="Proteomes" id="UP000295382"/>
    </source>
</evidence>
<dbReference type="Pfam" id="PF17092">
    <property type="entry name" value="PCB_OB"/>
    <property type="match status" value="1"/>
</dbReference>
<dbReference type="SUPFAM" id="SSF56601">
    <property type="entry name" value="beta-lactamase/transpeptidase-like"/>
    <property type="match status" value="1"/>
</dbReference>
<evidence type="ECO:0000256" key="12">
    <source>
        <dbReference type="ARBA" id="ARBA00022679"/>
    </source>
</evidence>
<dbReference type="GO" id="GO:0071555">
    <property type="term" value="P:cell wall organization"/>
    <property type="evidence" value="ECO:0007669"/>
    <property type="project" value="UniProtKB-KW"/>
</dbReference>
<dbReference type="InterPro" id="IPR036950">
    <property type="entry name" value="PBP_transglycosylase"/>
</dbReference>
<evidence type="ECO:0000256" key="3">
    <source>
        <dbReference type="ARBA" id="ARBA00007090"/>
    </source>
</evidence>
<keyword evidence="14" id="KW-0378">Hydrolase</keyword>
<keyword evidence="17" id="KW-0573">Peptidoglycan synthesis</keyword>
<dbReference type="FunFam" id="1.10.3810.10:FF:000003">
    <property type="entry name" value="Penicillin-binding protein 1a"/>
    <property type="match status" value="1"/>
</dbReference>
<evidence type="ECO:0000256" key="6">
    <source>
        <dbReference type="ARBA" id="ARBA00018638"/>
    </source>
</evidence>
<dbReference type="InterPro" id="IPR031376">
    <property type="entry name" value="PCB_OB"/>
</dbReference>
<dbReference type="GO" id="GO:0046677">
    <property type="term" value="P:response to antibiotic"/>
    <property type="evidence" value="ECO:0007669"/>
    <property type="project" value="UniProtKB-KW"/>
</dbReference>
<dbReference type="Gene3D" id="3.40.710.10">
    <property type="entry name" value="DD-peptidase/beta-lactamase superfamily"/>
    <property type="match status" value="2"/>
</dbReference>
<dbReference type="InterPro" id="IPR023346">
    <property type="entry name" value="Lysozyme-like_dom_sf"/>
</dbReference>
<dbReference type="EMBL" id="SLZQ01000005">
    <property type="protein sequence ID" value="TCS36959.1"/>
    <property type="molecule type" value="Genomic_DNA"/>
</dbReference>
<dbReference type="NCBIfam" id="TIGR02074">
    <property type="entry name" value="PBP_1a_fam"/>
    <property type="match status" value="1"/>
</dbReference>
<dbReference type="GO" id="GO:0006508">
    <property type="term" value="P:proteolysis"/>
    <property type="evidence" value="ECO:0007669"/>
    <property type="project" value="UniProtKB-KW"/>
</dbReference>
<evidence type="ECO:0000256" key="17">
    <source>
        <dbReference type="ARBA" id="ARBA00022984"/>
    </source>
</evidence>
<dbReference type="UniPathway" id="UPA00219"/>
<feature type="domain" description="Penicillin-binding protein OB-like" evidence="29">
    <location>
        <begin position="328"/>
        <end position="432"/>
    </location>
</feature>
<evidence type="ECO:0000259" key="28">
    <source>
        <dbReference type="Pfam" id="PF00912"/>
    </source>
</evidence>
<evidence type="ECO:0000256" key="16">
    <source>
        <dbReference type="ARBA" id="ARBA00022968"/>
    </source>
</evidence>
<comment type="pathway">
    <text evidence="2">Cell wall biogenesis; peptidoglycan biosynthesis.</text>
</comment>
<dbReference type="SUPFAM" id="SSF53955">
    <property type="entry name" value="Lysozyme-like"/>
    <property type="match status" value="1"/>
</dbReference>
<comment type="similarity">
    <text evidence="3">In the C-terminal section; belongs to the transpeptidase family.</text>
</comment>
<dbReference type="GO" id="GO:0008658">
    <property type="term" value="F:penicillin binding"/>
    <property type="evidence" value="ECO:0007669"/>
    <property type="project" value="InterPro"/>
</dbReference>
<comment type="similarity">
    <text evidence="4">In the N-terminal section; belongs to the glycosyltransferase 51 family.</text>
</comment>
<keyword evidence="21" id="KW-0511">Multifunctional enzyme</keyword>
<dbReference type="OrthoDB" id="9766909at2"/>
<dbReference type="Pfam" id="PF00905">
    <property type="entry name" value="Transpeptidase"/>
    <property type="match status" value="1"/>
</dbReference>
<name>A0A4R3HZL5_PAULE</name>
<evidence type="ECO:0000256" key="21">
    <source>
        <dbReference type="ARBA" id="ARBA00023268"/>
    </source>
</evidence>
<keyword evidence="31" id="KW-1185">Reference proteome</keyword>
<dbReference type="Gene3D" id="1.10.3810.10">
    <property type="entry name" value="Biosynthetic peptidoglycan transglycosylase-like"/>
    <property type="match status" value="1"/>
</dbReference>
<dbReference type="PANTHER" id="PTHR32282">
    <property type="entry name" value="BINDING PROTEIN TRANSPEPTIDASE, PUTATIVE-RELATED"/>
    <property type="match status" value="1"/>
</dbReference>
<evidence type="ECO:0000256" key="1">
    <source>
        <dbReference type="ARBA" id="ARBA00004249"/>
    </source>
</evidence>
<dbReference type="PANTHER" id="PTHR32282:SF27">
    <property type="entry name" value="PENICILLIN-BINDING PROTEIN 1A"/>
    <property type="match status" value="1"/>
</dbReference>
<dbReference type="GO" id="GO:0008955">
    <property type="term" value="F:peptidoglycan glycosyltransferase activity"/>
    <property type="evidence" value="ECO:0007669"/>
    <property type="project" value="UniProtKB-EC"/>
</dbReference>
<evidence type="ECO:0000256" key="19">
    <source>
        <dbReference type="ARBA" id="ARBA00023136"/>
    </source>
</evidence>
<evidence type="ECO:0000259" key="27">
    <source>
        <dbReference type="Pfam" id="PF00905"/>
    </source>
</evidence>
<dbReference type="RefSeq" id="WP_132258675.1">
    <property type="nucleotide sequence ID" value="NZ_SLZQ01000005.1"/>
</dbReference>
<evidence type="ECO:0000256" key="10">
    <source>
        <dbReference type="ARBA" id="ARBA00022670"/>
    </source>
</evidence>
<feature type="domain" description="Penicillin-binding protein transpeptidase" evidence="27">
    <location>
        <begin position="435"/>
        <end position="677"/>
    </location>
</feature>
<keyword evidence="7" id="KW-1003">Cell membrane</keyword>
<keyword evidence="18" id="KW-1133">Transmembrane helix</keyword>
<proteinExistence type="inferred from homology"/>
<evidence type="ECO:0000256" key="25">
    <source>
        <dbReference type="ARBA" id="ARBA00049902"/>
    </source>
</evidence>
<keyword evidence="15" id="KW-0133">Cell shape</keyword>
<protein>
    <recommendedName>
        <fullName evidence="6">Penicillin-binding protein 1A</fullName>
        <ecNumber evidence="24">2.4.99.28</ecNumber>
        <ecNumber evidence="5">3.4.16.4</ecNumber>
    </recommendedName>
</protein>